<keyword evidence="4" id="KW-0997">Cell inner membrane</keyword>
<dbReference type="PANTHER" id="PTHR30012">
    <property type="entry name" value="GENERAL SECRETION PATHWAY PROTEIN"/>
    <property type="match status" value="1"/>
</dbReference>
<keyword evidence="11" id="KW-1185">Reference proteome</keyword>
<feature type="transmembrane region" description="Helical" evidence="8">
    <location>
        <begin position="384"/>
        <end position="404"/>
    </location>
</feature>
<keyword evidence="6 8" id="KW-1133">Transmembrane helix</keyword>
<dbReference type="FunFam" id="1.20.81.30:FF:000001">
    <property type="entry name" value="Type II secretion system protein F"/>
    <property type="match status" value="2"/>
</dbReference>
<feature type="domain" description="Type II secretion system protein GspF" evidence="9">
    <location>
        <begin position="281"/>
        <end position="403"/>
    </location>
</feature>
<evidence type="ECO:0000256" key="8">
    <source>
        <dbReference type="SAM" id="Phobius"/>
    </source>
</evidence>
<keyword evidence="5 8" id="KW-0812">Transmembrane</keyword>
<comment type="subcellular location">
    <subcellularLocation>
        <location evidence="1">Cell inner membrane</location>
        <topology evidence="1">Multi-pass membrane protein</topology>
    </subcellularLocation>
</comment>
<evidence type="ECO:0000256" key="6">
    <source>
        <dbReference type="ARBA" id="ARBA00022989"/>
    </source>
</evidence>
<evidence type="ECO:0000259" key="9">
    <source>
        <dbReference type="Pfam" id="PF00482"/>
    </source>
</evidence>
<dbReference type="EMBL" id="SPUM01000057">
    <property type="protein sequence ID" value="TFW32466.1"/>
    <property type="molecule type" value="Genomic_DNA"/>
</dbReference>
<dbReference type="Gene3D" id="1.20.81.30">
    <property type="entry name" value="Type II secretion system (T2SS), domain F"/>
    <property type="match status" value="2"/>
</dbReference>
<keyword evidence="3" id="KW-1003">Cell membrane</keyword>
<dbReference type="PANTHER" id="PTHR30012:SF7">
    <property type="entry name" value="PROTEIN TRANSPORT PROTEIN HOFC HOMOLOG"/>
    <property type="match status" value="1"/>
</dbReference>
<comment type="caution">
    <text evidence="10">The sequence shown here is derived from an EMBL/GenBank/DDBJ whole genome shotgun (WGS) entry which is preliminary data.</text>
</comment>
<dbReference type="Pfam" id="PF00482">
    <property type="entry name" value="T2SSF"/>
    <property type="match status" value="2"/>
</dbReference>
<evidence type="ECO:0000313" key="11">
    <source>
        <dbReference type="Proteomes" id="UP000297258"/>
    </source>
</evidence>
<gene>
    <name evidence="10" type="ORF">E4O92_09780</name>
</gene>
<dbReference type="InterPro" id="IPR003004">
    <property type="entry name" value="GspF/PilC"/>
</dbReference>
<evidence type="ECO:0000256" key="7">
    <source>
        <dbReference type="ARBA" id="ARBA00023136"/>
    </source>
</evidence>
<evidence type="ECO:0000256" key="5">
    <source>
        <dbReference type="ARBA" id="ARBA00022692"/>
    </source>
</evidence>
<keyword evidence="7 8" id="KW-0472">Membrane</keyword>
<evidence type="ECO:0000256" key="2">
    <source>
        <dbReference type="ARBA" id="ARBA00005745"/>
    </source>
</evidence>
<dbReference type="AlphaFoldDB" id="A0A4Y9T5L5"/>
<dbReference type="RefSeq" id="WP_135189576.1">
    <property type="nucleotide sequence ID" value="NZ_SPUM01000057.1"/>
</dbReference>
<feature type="transmembrane region" description="Helical" evidence="8">
    <location>
        <begin position="230"/>
        <end position="249"/>
    </location>
</feature>
<dbReference type="OrthoDB" id="9805682at2"/>
<evidence type="ECO:0000256" key="4">
    <source>
        <dbReference type="ARBA" id="ARBA00022519"/>
    </source>
</evidence>
<dbReference type="InterPro" id="IPR042094">
    <property type="entry name" value="T2SS_GspF_sf"/>
</dbReference>
<organism evidence="10 11">
    <name type="scientific">Massilia horti</name>
    <dbReference type="NCBI Taxonomy" id="2562153"/>
    <lineage>
        <taxon>Bacteria</taxon>
        <taxon>Pseudomonadati</taxon>
        <taxon>Pseudomonadota</taxon>
        <taxon>Betaproteobacteria</taxon>
        <taxon>Burkholderiales</taxon>
        <taxon>Oxalobacteraceae</taxon>
        <taxon>Telluria group</taxon>
        <taxon>Massilia</taxon>
    </lineage>
</organism>
<dbReference type="GO" id="GO:0015628">
    <property type="term" value="P:protein secretion by the type II secretion system"/>
    <property type="evidence" value="ECO:0007669"/>
    <property type="project" value="TreeGrafter"/>
</dbReference>
<proteinExistence type="inferred from homology"/>
<accession>A0A4Y9T5L5</accession>
<evidence type="ECO:0000256" key="3">
    <source>
        <dbReference type="ARBA" id="ARBA00022475"/>
    </source>
</evidence>
<dbReference type="InterPro" id="IPR018076">
    <property type="entry name" value="T2SS_GspF_dom"/>
</dbReference>
<evidence type="ECO:0000313" key="10">
    <source>
        <dbReference type="EMBL" id="TFW32466.1"/>
    </source>
</evidence>
<dbReference type="PRINTS" id="PR00812">
    <property type="entry name" value="BCTERIALGSPF"/>
</dbReference>
<comment type="similarity">
    <text evidence="2">Belongs to the GSP F family.</text>
</comment>
<sequence length="411" mass="44575">MATSASSRNTGGVQVKESVYAWEGKDKFGKTVRGELRAAGEAIVTVTLRRQGIMVTKVKKKAYRGGKKVSEKDLTLFTRQLATMMKAGVPLLQSFDIVGKGHANPSVSKLIMELRADIETGTSLNNAFRKYPLYFDPLFCNLVAAGEQAGILEDLLTRLAVYKEKTLAIKGKIKSALMYPCAILAIAFIVTAVIMIWVVPAFKSVFESFGASLPAPTVLVMNMSEFFVDYWLLIFGTVGGSLYFFFQAWRRSLKVQHFMDRLLLKVPVFGPVIRKATIARWTRTLATMFAAGVPLVEALDSVGGAAGNVVYLDATKKIQTEVSTGTSLTTSMVASNVFPNMVTQMVAIGEESGALDAMLGKVADFFEDEVDEAVAALSSLMEPLIMVVLGVLIGGLVIAMYLPIFKLGSVV</sequence>
<dbReference type="Proteomes" id="UP000297258">
    <property type="component" value="Unassembled WGS sequence"/>
</dbReference>
<protein>
    <submittedName>
        <fullName evidence="10">Type II secretion system F family protein</fullName>
    </submittedName>
</protein>
<name>A0A4Y9T5L5_9BURK</name>
<evidence type="ECO:0000256" key="1">
    <source>
        <dbReference type="ARBA" id="ARBA00004429"/>
    </source>
</evidence>
<feature type="domain" description="Type II secretion system protein GspF" evidence="9">
    <location>
        <begin position="77"/>
        <end position="200"/>
    </location>
</feature>
<feature type="transmembrane region" description="Helical" evidence="8">
    <location>
        <begin position="177"/>
        <end position="199"/>
    </location>
</feature>
<dbReference type="GO" id="GO:0005886">
    <property type="term" value="C:plasma membrane"/>
    <property type="evidence" value="ECO:0007669"/>
    <property type="project" value="UniProtKB-SubCell"/>
</dbReference>
<reference evidence="10 11" key="1">
    <citation type="submission" date="2019-03" db="EMBL/GenBank/DDBJ databases">
        <title>Draft genome of Massilia hortus sp. nov., a novel bacterial species of the Oxalobacteraceae family.</title>
        <authorList>
            <person name="Peta V."/>
            <person name="Raths R."/>
            <person name="Bucking H."/>
        </authorList>
    </citation>
    <scope>NUCLEOTIDE SEQUENCE [LARGE SCALE GENOMIC DNA]</scope>
    <source>
        <strain evidence="10 11">ONC3</strain>
    </source>
</reference>